<keyword evidence="1" id="KW-0812">Transmembrane</keyword>
<keyword evidence="3" id="KW-1185">Reference proteome</keyword>
<comment type="caution">
    <text evidence="2">The sequence shown here is derived from an EMBL/GenBank/DDBJ whole genome shotgun (WGS) entry which is preliminary data.</text>
</comment>
<accession>A0A5C6NT54</accession>
<dbReference type="Proteomes" id="UP000324091">
    <property type="component" value="Chromosome 19"/>
</dbReference>
<sequence length="174" mass="18890">MRDRSVRRAAIDDEGVCARVYEPEHVGQRGRVPPCRRPIRADKVGGGTAVFMSSSVPGELLRSGVREVSSHREVRSAEAVRLDPRLPQRSFGLSELSAVAAWACEIHLSPELLGVLSSIAAFIALMALFFLYLSNKLSVETPDELSHLSSFNNNQQGTMGLSVLKEGGVRSLSS</sequence>
<gene>
    <name evidence="2" type="ORF">D4764_19G0005650</name>
</gene>
<evidence type="ECO:0000313" key="3">
    <source>
        <dbReference type="Proteomes" id="UP000324091"/>
    </source>
</evidence>
<evidence type="ECO:0000313" key="2">
    <source>
        <dbReference type="EMBL" id="TWW68767.1"/>
    </source>
</evidence>
<organism evidence="2 3">
    <name type="scientific">Takifugu flavidus</name>
    <name type="common">sansaifugu</name>
    <dbReference type="NCBI Taxonomy" id="433684"/>
    <lineage>
        <taxon>Eukaryota</taxon>
        <taxon>Metazoa</taxon>
        <taxon>Chordata</taxon>
        <taxon>Craniata</taxon>
        <taxon>Vertebrata</taxon>
        <taxon>Euteleostomi</taxon>
        <taxon>Actinopterygii</taxon>
        <taxon>Neopterygii</taxon>
        <taxon>Teleostei</taxon>
        <taxon>Neoteleostei</taxon>
        <taxon>Acanthomorphata</taxon>
        <taxon>Eupercaria</taxon>
        <taxon>Tetraodontiformes</taxon>
        <taxon>Tetradontoidea</taxon>
        <taxon>Tetraodontidae</taxon>
        <taxon>Takifugu</taxon>
    </lineage>
</organism>
<dbReference type="AlphaFoldDB" id="A0A5C6NT54"/>
<feature type="transmembrane region" description="Helical" evidence="1">
    <location>
        <begin position="112"/>
        <end position="133"/>
    </location>
</feature>
<reference evidence="2 3" key="1">
    <citation type="submission" date="2019-04" db="EMBL/GenBank/DDBJ databases">
        <title>Chromosome genome assembly for Takifugu flavidus.</title>
        <authorList>
            <person name="Xiao S."/>
        </authorList>
    </citation>
    <scope>NUCLEOTIDE SEQUENCE [LARGE SCALE GENOMIC DNA]</scope>
    <source>
        <strain evidence="2">HTHZ2018</strain>
        <tissue evidence="2">Muscle</tissue>
    </source>
</reference>
<name>A0A5C6NT54_9TELE</name>
<proteinExistence type="predicted"/>
<keyword evidence="1" id="KW-0472">Membrane</keyword>
<protein>
    <submittedName>
        <fullName evidence="2">Uncharacterized protein</fullName>
    </submittedName>
</protein>
<dbReference type="EMBL" id="RHFK02000011">
    <property type="protein sequence ID" value="TWW68767.1"/>
    <property type="molecule type" value="Genomic_DNA"/>
</dbReference>
<evidence type="ECO:0000256" key="1">
    <source>
        <dbReference type="SAM" id="Phobius"/>
    </source>
</evidence>
<keyword evidence="1" id="KW-1133">Transmembrane helix</keyword>